<evidence type="ECO:0000259" key="3">
    <source>
        <dbReference type="PROSITE" id="PS50105"/>
    </source>
</evidence>
<comment type="caution">
    <text evidence="4">The sequence shown here is derived from an EMBL/GenBank/DDBJ whole genome shotgun (WGS) entry which is preliminary data.</text>
</comment>
<dbReference type="AlphaFoldDB" id="A0AAV5JAR1"/>
<dbReference type="PROSITE" id="PS50105">
    <property type="entry name" value="SAM_DOMAIN"/>
    <property type="match status" value="1"/>
</dbReference>
<dbReference type="PANTHER" id="PTHR10627">
    <property type="entry name" value="SCP160"/>
    <property type="match status" value="1"/>
</dbReference>
<evidence type="ECO:0000256" key="2">
    <source>
        <dbReference type="SAM" id="MobiDB-lite"/>
    </source>
</evidence>
<evidence type="ECO:0000313" key="4">
    <source>
        <dbReference type="EMBL" id="GKV08597.1"/>
    </source>
</evidence>
<organism evidence="4 5">
    <name type="scientific">Rubroshorea leprosula</name>
    <dbReference type="NCBI Taxonomy" id="152421"/>
    <lineage>
        <taxon>Eukaryota</taxon>
        <taxon>Viridiplantae</taxon>
        <taxon>Streptophyta</taxon>
        <taxon>Embryophyta</taxon>
        <taxon>Tracheophyta</taxon>
        <taxon>Spermatophyta</taxon>
        <taxon>Magnoliopsida</taxon>
        <taxon>eudicotyledons</taxon>
        <taxon>Gunneridae</taxon>
        <taxon>Pentapetalae</taxon>
        <taxon>rosids</taxon>
        <taxon>malvids</taxon>
        <taxon>Malvales</taxon>
        <taxon>Dipterocarpaceae</taxon>
        <taxon>Rubroshorea</taxon>
    </lineage>
</organism>
<accession>A0AAV5JAR1</accession>
<protein>
    <recommendedName>
        <fullName evidence="3">SAM domain-containing protein</fullName>
    </recommendedName>
</protein>
<evidence type="ECO:0000313" key="5">
    <source>
        <dbReference type="Proteomes" id="UP001054252"/>
    </source>
</evidence>
<dbReference type="EMBL" id="BPVZ01000029">
    <property type="protein sequence ID" value="GKV08597.1"/>
    <property type="molecule type" value="Genomic_DNA"/>
</dbReference>
<keyword evidence="1" id="KW-0677">Repeat</keyword>
<dbReference type="Pfam" id="PF00536">
    <property type="entry name" value="SAM_1"/>
    <property type="match status" value="1"/>
</dbReference>
<gene>
    <name evidence="4" type="ORF">SLEP1_g20208</name>
</gene>
<feature type="domain" description="SAM" evidence="3">
    <location>
        <begin position="244"/>
        <end position="288"/>
    </location>
</feature>
<dbReference type="InterPro" id="IPR001660">
    <property type="entry name" value="SAM"/>
</dbReference>
<reference evidence="4 5" key="1">
    <citation type="journal article" date="2021" name="Commun. Biol.">
        <title>The genome of Shorea leprosula (Dipterocarpaceae) highlights the ecological relevance of drought in aseasonal tropical rainforests.</title>
        <authorList>
            <person name="Ng K.K.S."/>
            <person name="Kobayashi M.J."/>
            <person name="Fawcett J.A."/>
            <person name="Hatakeyama M."/>
            <person name="Paape T."/>
            <person name="Ng C.H."/>
            <person name="Ang C.C."/>
            <person name="Tnah L.H."/>
            <person name="Lee C.T."/>
            <person name="Nishiyama T."/>
            <person name="Sese J."/>
            <person name="O'Brien M.J."/>
            <person name="Copetti D."/>
            <person name="Mohd Noor M.I."/>
            <person name="Ong R.C."/>
            <person name="Putra M."/>
            <person name="Sireger I.Z."/>
            <person name="Indrioko S."/>
            <person name="Kosugi Y."/>
            <person name="Izuno A."/>
            <person name="Isagi Y."/>
            <person name="Lee S.L."/>
            <person name="Shimizu K.K."/>
        </authorList>
    </citation>
    <scope>NUCLEOTIDE SEQUENCE [LARGE SCALE GENOMIC DNA]</scope>
    <source>
        <strain evidence="4">214</strain>
    </source>
</reference>
<name>A0AAV5JAR1_9ROSI</name>
<feature type="region of interest" description="Disordered" evidence="2">
    <location>
        <begin position="130"/>
        <end position="160"/>
    </location>
</feature>
<keyword evidence="5" id="KW-1185">Reference proteome</keyword>
<dbReference type="SUPFAM" id="SSF47769">
    <property type="entry name" value="SAM/Pointed domain"/>
    <property type="match status" value="1"/>
</dbReference>
<dbReference type="PANTHER" id="PTHR10627:SF74">
    <property type="entry name" value="OS08G0526500 PROTEIN"/>
    <property type="match status" value="1"/>
</dbReference>
<dbReference type="InterPro" id="IPR013761">
    <property type="entry name" value="SAM/pointed_sf"/>
</dbReference>
<dbReference type="Proteomes" id="UP001054252">
    <property type="component" value="Unassembled WGS sequence"/>
</dbReference>
<dbReference type="Gene3D" id="1.10.150.50">
    <property type="entry name" value="Transcription Factor, Ets-1"/>
    <property type="match status" value="1"/>
</dbReference>
<sequence>MSRPRVTITLGRSGQVVERGCNVVGDSGRVSKRSMVRNGVGGMMLNGKRQQGASAKWGLGVNRREGGIAKNDLRHKLLRKRQQVQGVIKERNKRELHEKHSKSVIPPANLDMLPSMSEFNRSTHLKQIPTRGTANDLHPGDLLRKSIPSHTMTGTRGRSPERILRNSSALLPPASFDGMWQRVPTGRDTNAPRAGFYSSITNIDASRHSGLASATVKAIPETARPVARVVPSRGMIQRGSFGIEELPAVPDFLHSLGLEKYITSFQREEVDMTALKQMGDKDLKDMGLPMVLSLNSFLPLINLQNIIMSVYLNAIHVLFASAE</sequence>
<evidence type="ECO:0000256" key="1">
    <source>
        <dbReference type="ARBA" id="ARBA00022737"/>
    </source>
</evidence>
<proteinExistence type="predicted"/>